<accession>A0AAV2J008</accession>
<gene>
    <name evidence="1" type="ORF">KC01_LOCUS2399</name>
</gene>
<dbReference type="EMBL" id="OZ035823">
    <property type="protein sequence ID" value="CAL1570055.1"/>
    <property type="molecule type" value="Genomic_DNA"/>
</dbReference>
<organism evidence="1 2">
    <name type="scientific">Knipowitschia caucasica</name>
    <name type="common">Caucasian dwarf goby</name>
    <name type="synonym">Pomatoschistus caucasicus</name>
    <dbReference type="NCBI Taxonomy" id="637954"/>
    <lineage>
        <taxon>Eukaryota</taxon>
        <taxon>Metazoa</taxon>
        <taxon>Chordata</taxon>
        <taxon>Craniata</taxon>
        <taxon>Vertebrata</taxon>
        <taxon>Euteleostomi</taxon>
        <taxon>Actinopterygii</taxon>
        <taxon>Neopterygii</taxon>
        <taxon>Teleostei</taxon>
        <taxon>Neoteleostei</taxon>
        <taxon>Acanthomorphata</taxon>
        <taxon>Gobiaria</taxon>
        <taxon>Gobiiformes</taxon>
        <taxon>Gobioidei</taxon>
        <taxon>Gobiidae</taxon>
        <taxon>Gobiinae</taxon>
        <taxon>Knipowitschia</taxon>
    </lineage>
</organism>
<reference evidence="1 2" key="1">
    <citation type="submission" date="2024-04" db="EMBL/GenBank/DDBJ databases">
        <authorList>
            <person name="Waldvogel A.-M."/>
            <person name="Schoenle A."/>
        </authorList>
    </citation>
    <scope>NUCLEOTIDE SEQUENCE [LARGE SCALE GENOMIC DNA]</scope>
</reference>
<evidence type="ECO:0000313" key="1">
    <source>
        <dbReference type="EMBL" id="CAL1570055.1"/>
    </source>
</evidence>
<keyword evidence="2" id="KW-1185">Reference proteome</keyword>
<proteinExistence type="predicted"/>
<protein>
    <submittedName>
        <fullName evidence="1">Uncharacterized protein</fullName>
    </submittedName>
</protein>
<sequence length="82" mass="9147">MQTDSLPTADINKKCSVQSSAKTGCLRQWSRPQSPITSPTKLWQAVKELGLEGKVTHKQVSKKWENLKNATRTLSVLTTRPP</sequence>
<dbReference type="AlphaFoldDB" id="A0AAV2J008"/>
<name>A0AAV2J008_KNICA</name>
<evidence type="ECO:0000313" key="2">
    <source>
        <dbReference type="Proteomes" id="UP001497482"/>
    </source>
</evidence>
<dbReference type="Proteomes" id="UP001497482">
    <property type="component" value="Chromosome 1"/>
</dbReference>